<comment type="caution">
    <text evidence="1">The sequence shown here is derived from an EMBL/GenBank/DDBJ whole genome shotgun (WGS) entry which is preliminary data.</text>
</comment>
<dbReference type="AlphaFoldDB" id="A0A4S8P6C1"/>
<accession>A0A4S8P6C1</accession>
<keyword evidence="2" id="KW-1185">Reference proteome</keyword>
<dbReference type="OrthoDB" id="7582980at2"/>
<dbReference type="Pfam" id="PF09550">
    <property type="entry name" value="Phage_TAC_6"/>
    <property type="match status" value="1"/>
</dbReference>
<evidence type="ECO:0000313" key="2">
    <source>
        <dbReference type="Proteomes" id="UP000308828"/>
    </source>
</evidence>
<dbReference type="InterPro" id="IPR019056">
    <property type="entry name" value="Phage_TAC_6"/>
</dbReference>
<dbReference type="NCBIfam" id="TIGR02216">
    <property type="entry name" value="phage_TIGR02216"/>
    <property type="match status" value="1"/>
</dbReference>
<gene>
    <name evidence="1" type="ORF">FAA97_06455</name>
</gene>
<organism evidence="1 2">
    <name type="scientific">Peteryoungia ipomoeae</name>
    <dbReference type="NCBI Taxonomy" id="1210932"/>
    <lineage>
        <taxon>Bacteria</taxon>
        <taxon>Pseudomonadati</taxon>
        <taxon>Pseudomonadota</taxon>
        <taxon>Alphaproteobacteria</taxon>
        <taxon>Hyphomicrobiales</taxon>
        <taxon>Rhizobiaceae</taxon>
        <taxon>Peteryoungia</taxon>
    </lineage>
</organism>
<dbReference type="RefSeq" id="WP_136597652.1">
    <property type="nucleotide sequence ID" value="NZ_STGV01000001.1"/>
</dbReference>
<sequence length="64" mass="6856">MSASAEAARPFPWEEAMALGLSHLRLSPEVFWALTLPELAAMAGGKPGGMTRAGLEGLMRRFPD</sequence>
<dbReference type="Proteomes" id="UP000308828">
    <property type="component" value="Unassembled WGS sequence"/>
</dbReference>
<dbReference type="InterPro" id="IPR011739">
    <property type="entry name" value="GTA_rcc01693"/>
</dbReference>
<name>A0A4S8P6C1_9HYPH</name>
<proteinExistence type="predicted"/>
<dbReference type="EMBL" id="STGV01000001">
    <property type="protein sequence ID" value="THV25817.1"/>
    <property type="molecule type" value="Genomic_DNA"/>
</dbReference>
<protein>
    <submittedName>
        <fullName evidence="1">Phage tail assembly chaperone</fullName>
    </submittedName>
</protein>
<reference evidence="1 2" key="1">
    <citation type="submission" date="2019-04" db="EMBL/GenBank/DDBJ databases">
        <title>Genome sequence of strain shin9-1.</title>
        <authorList>
            <person name="Gao J."/>
            <person name="Sun J."/>
        </authorList>
    </citation>
    <scope>NUCLEOTIDE SEQUENCE [LARGE SCALE GENOMIC DNA]</scope>
    <source>
        <strain evidence="2">shin9-1</strain>
    </source>
</reference>
<evidence type="ECO:0000313" key="1">
    <source>
        <dbReference type="EMBL" id="THV25817.1"/>
    </source>
</evidence>